<feature type="domain" description="Glycoside hydrolase family 31 TIM barrel" evidence="6">
    <location>
        <begin position="280"/>
        <end position="579"/>
    </location>
</feature>
<comment type="similarity">
    <text evidence="1 4">Belongs to the glycosyl hydrolase 31 family.</text>
</comment>
<evidence type="ECO:0000259" key="6">
    <source>
        <dbReference type="Pfam" id="PF01055"/>
    </source>
</evidence>
<dbReference type="PANTHER" id="PTHR43053">
    <property type="entry name" value="GLYCOSIDASE FAMILY 31"/>
    <property type="match status" value="1"/>
</dbReference>
<proteinExistence type="inferred from homology"/>
<keyword evidence="5" id="KW-0472">Membrane</keyword>
<dbReference type="InterPro" id="IPR000322">
    <property type="entry name" value="Glyco_hydro_31_TIM"/>
</dbReference>
<dbReference type="InterPro" id="IPR050985">
    <property type="entry name" value="Alpha-glycosidase_related"/>
</dbReference>
<name>A0ABD3VJN1_SINWO</name>
<reference evidence="8 9" key="1">
    <citation type="submission" date="2024-11" db="EMBL/GenBank/DDBJ databases">
        <title>Chromosome-level genome assembly of the freshwater bivalve Anodonta woodiana.</title>
        <authorList>
            <person name="Chen X."/>
        </authorList>
    </citation>
    <scope>NUCLEOTIDE SEQUENCE [LARGE SCALE GENOMIC DNA]</scope>
    <source>
        <strain evidence="8">MN2024</strain>
        <tissue evidence="8">Gills</tissue>
    </source>
</reference>
<keyword evidence="5" id="KW-1133">Transmembrane helix</keyword>
<dbReference type="CDD" id="cd06592">
    <property type="entry name" value="GH31_NET37"/>
    <property type="match status" value="1"/>
</dbReference>
<feature type="domain" description="Glycosyl hydrolase family 31 C-terminal" evidence="7">
    <location>
        <begin position="593"/>
        <end position="675"/>
    </location>
</feature>
<gene>
    <name evidence="8" type="ORF">ACJMK2_007816</name>
</gene>
<evidence type="ECO:0000313" key="9">
    <source>
        <dbReference type="Proteomes" id="UP001634394"/>
    </source>
</evidence>
<dbReference type="PANTHER" id="PTHR43053:SF4">
    <property type="entry name" value="MYOGENESIS-REGULATING GLYCOSIDASE"/>
    <property type="match status" value="1"/>
</dbReference>
<evidence type="ECO:0000256" key="5">
    <source>
        <dbReference type="SAM" id="Phobius"/>
    </source>
</evidence>
<evidence type="ECO:0000259" key="7">
    <source>
        <dbReference type="Pfam" id="PF21365"/>
    </source>
</evidence>
<keyword evidence="2 4" id="KW-0378">Hydrolase</keyword>
<accession>A0ABD3VJN1</accession>
<sequence length="679" mass="78359">MEGRKTRGRCVIIVVVSVLVILAVTTGIVVWQVGYKASNNTPPAGINIKIGNARLYYNRDSNKSLSFKVMSGKRELNGNLWAVGGSGTPINCEKKARNEECLEWEKDRRLRITYTEHVQLKLNCYEIEWSTLKCQTQVLMDCYDLGGAHWYGGYEDRFQPWPLENTSRPASAYVTMDSYINQIGGVQERYFFNSNGTGFFIPDEIPLYVSINNDQDGRFCLMAKNEISPYHNINGHLPNLRYNICSGFNVLDIHRKMSSLFISKTSDIPDEMLFRYPIWSTWAQYHKDINQSIVKHFAQDIIQNNFSHSQLEIDDDWTPKYGDMVFNEDKFPNASEMVKSLNELGFRITIWVHPFFNIDSKAFIEASNQSFLIREYGSELPALVSWWDTSLARGEMAGILDTTNPKAVEWFLSKLRYLKTEYNISSFKFDAGEVRWLPKMYNASATPLNPNIYTHQWARLAYESDPDVRHQEVRVGYRTQDIPIFVRMLDKESNWDNNNGLKTLIPTALTFGVLGYPFILPDMIGGNAYEGYPDPELFIRWLQATVFMPSLQFSIVPWLYNETVIKISQKFVKLHEQYADTIIQLARDCVSTGAPIVRPLWWVDPDDEVALTCDSEFLLGDHILVAPVLDKNARSRDVYLPSGWWRDELRGENFTGKRWLRGFKAELDELPYFIKLPSP</sequence>
<dbReference type="SUPFAM" id="SSF51445">
    <property type="entry name" value="(Trans)glycosidases"/>
    <property type="match status" value="1"/>
</dbReference>
<comment type="caution">
    <text evidence="8">The sequence shown here is derived from an EMBL/GenBank/DDBJ whole genome shotgun (WGS) entry which is preliminary data.</text>
</comment>
<dbReference type="EMBL" id="JBJQND010000011">
    <property type="protein sequence ID" value="KAL3861797.1"/>
    <property type="molecule type" value="Genomic_DNA"/>
</dbReference>
<evidence type="ECO:0000256" key="4">
    <source>
        <dbReference type="RuleBase" id="RU361185"/>
    </source>
</evidence>
<dbReference type="Gene3D" id="3.20.20.80">
    <property type="entry name" value="Glycosidases"/>
    <property type="match status" value="1"/>
</dbReference>
<feature type="transmembrane region" description="Helical" evidence="5">
    <location>
        <begin position="12"/>
        <end position="33"/>
    </location>
</feature>
<evidence type="ECO:0000256" key="2">
    <source>
        <dbReference type="ARBA" id="ARBA00022801"/>
    </source>
</evidence>
<dbReference type="Pfam" id="PF01055">
    <property type="entry name" value="Glyco_hydro_31_2nd"/>
    <property type="match status" value="1"/>
</dbReference>
<evidence type="ECO:0008006" key="10">
    <source>
        <dbReference type="Google" id="ProtNLM"/>
    </source>
</evidence>
<dbReference type="Gene3D" id="2.60.40.1180">
    <property type="entry name" value="Golgi alpha-mannosidase II"/>
    <property type="match status" value="1"/>
</dbReference>
<dbReference type="GO" id="GO:0016798">
    <property type="term" value="F:hydrolase activity, acting on glycosyl bonds"/>
    <property type="evidence" value="ECO:0007669"/>
    <property type="project" value="UniProtKB-KW"/>
</dbReference>
<dbReference type="AlphaFoldDB" id="A0ABD3VJN1"/>
<protein>
    <recommendedName>
        <fullName evidence="10">Myogenesis-regulating glycosidase</fullName>
    </recommendedName>
</protein>
<evidence type="ECO:0000256" key="3">
    <source>
        <dbReference type="ARBA" id="ARBA00023295"/>
    </source>
</evidence>
<dbReference type="Pfam" id="PF21365">
    <property type="entry name" value="Glyco_hydro_31_3rd"/>
    <property type="match status" value="1"/>
</dbReference>
<dbReference type="InterPro" id="IPR017853">
    <property type="entry name" value="GH"/>
</dbReference>
<keyword evidence="3 4" id="KW-0326">Glycosidase</keyword>
<evidence type="ECO:0000256" key="1">
    <source>
        <dbReference type="ARBA" id="ARBA00007806"/>
    </source>
</evidence>
<dbReference type="SUPFAM" id="SSF51011">
    <property type="entry name" value="Glycosyl hydrolase domain"/>
    <property type="match status" value="1"/>
</dbReference>
<evidence type="ECO:0000313" key="8">
    <source>
        <dbReference type="EMBL" id="KAL3861797.1"/>
    </source>
</evidence>
<dbReference type="InterPro" id="IPR013780">
    <property type="entry name" value="Glyco_hydro_b"/>
</dbReference>
<dbReference type="Proteomes" id="UP001634394">
    <property type="component" value="Unassembled WGS sequence"/>
</dbReference>
<keyword evidence="5" id="KW-0812">Transmembrane</keyword>
<organism evidence="8 9">
    <name type="scientific">Sinanodonta woodiana</name>
    <name type="common">Chinese pond mussel</name>
    <name type="synonym">Anodonta woodiana</name>
    <dbReference type="NCBI Taxonomy" id="1069815"/>
    <lineage>
        <taxon>Eukaryota</taxon>
        <taxon>Metazoa</taxon>
        <taxon>Spiralia</taxon>
        <taxon>Lophotrochozoa</taxon>
        <taxon>Mollusca</taxon>
        <taxon>Bivalvia</taxon>
        <taxon>Autobranchia</taxon>
        <taxon>Heteroconchia</taxon>
        <taxon>Palaeoheterodonta</taxon>
        <taxon>Unionida</taxon>
        <taxon>Unionoidea</taxon>
        <taxon>Unionidae</taxon>
        <taxon>Unioninae</taxon>
        <taxon>Sinanodonta</taxon>
    </lineage>
</organism>
<dbReference type="InterPro" id="IPR048395">
    <property type="entry name" value="Glyco_hydro_31_C"/>
</dbReference>
<keyword evidence="9" id="KW-1185">Reference proteome</keyword>